<evidence type="ECO:0000256" key="1">
    <source>
        <dbReference type="SAM" id="Phobius"/>
    </source>
</evidence>
<keyword evidence="5" id="KW-1185">Reference proteome</keyword>
<reference evidence="3 4" key="1">
    <citation type="submission" date="2016-10" db="EMBL/GenBank/DDBJ databases">
        <authorList>
            <person name="de Groot N.N."/>
        </authorList>
    </citation>
    <scope>NUCLEOTIDE SEQUENCE [LARGE SCALE GENOMIC DNA]</scope>
    <source>
        <strain evidence="3 4">DSM 19182</strain>
    </source>
</reference>
<evidence type="ECO:0000313" key="4">
    <source>
        <dbReference type="Proteomes" id="UP000198548"/>
    </source>
</evidence>
<feature type="transmembrane region" description="Helical" evidence="1">
    <location>
        <begin position="109"/>
        <end position="135"/>
    </location>
</feature>
<keyword evidence="1" id="KW-0472">Membrane</keyword>
<feature type="transmembrane region" description="Helical" evidence="1">
    <location>
        <begin position="36"/>
        <end position="57"/>
    </location>
</feature>
<dbReference type="EMBL" id="FOBL01000056">
    <property type="protein sequence ID" value="SEM34940.1"/>
    <property type="molecule type" value="Genomic_DNA"/>
</dbReference>
<dbReference type="EMBL" id="BJUX01000045">
    <property type="protein sequence ID" value="GEK90305.1"/>
    <property type="molecule type" value="Genomic_DNA"/>
</dbReference>
<protein>
    <submittedName>
        <fullName evidence="3">Uncharacterized protein</fullName>
    </submittedName>
</protein>
<dbReference type="AlphaFoldDB" id="A0A1H7XMD6"/>
<evidence type="ECO:0000313" key="5">
    <source>
        <dbReference type="Proteomes" id="UP000321425"/>
    </source>
</evidence>
<evidence type="ECO:0000313" key="2">
    <source>
        <dbReference type="EMBL" id="GEK90305.1"/>
    </source>
</evidence>
<evidence type="ECO:0000313" key="3">
    <source>
        <dbReference type="EMBL" id="SEM34940.1"/>
    </source>
</evidence>
<gene>
    <name evidence="2" type="ORF">APU01nite_23440</name>
    <name evidence="3" type="ORF">SAMN04488100_1568</name>
</gene>
<sequence>MSFPMNVPSALIISAIHILISFNLKFSKKYKNKFRIYSILVNSSFLIFLVGFPMFLYDAISTPTEAAGIYFEGLATFYFLLFIPLILAMMLLFRMWLFRSDAFSKTTKYITLTGLALLLVGLGIMGYFPFMLFFYGFS</sequence>
<reference evidence="2 5" key="2">
    <citation type="submission" date="2019-07" db="EMBL/GenBank/DDBJ databases">
        <title>Whole genome shotgun sequence of Alkalibacterium putridalgicola NBRC 103243.</title>
        <authorList>
            <person name="Hosoyama A."/>
            <person name="Uohara A."/>
            <person name="Ohji S."/>
            <person name="Ichikawa N."/>
        </authorList>
    </citation>
    <scope>NUCLEOTIDE SEQUENCE [LARGE SCALE GENOMIC DNA]</scope>
    <source>
        <strain evidence="2 5">NBRC 103243</strain>
    </source>
</reference>
<organism evidence="3 4">
    <name type="scientific">Alkalibacterium putridalgicola</name>
    <dbReference type="NCBI Taxonomy" id="426703"/>
    <lineage>
        <taxon>Bacteria</taxon>
        <taxon>Bacillati</taxon>
        <taxon>Bacillota</taxon>
        <taxon>Bacilli</taxon>
        <taxon>Lactobacillales</taxon>
        <taxon>Carnobacteriaceae</taxon>
        <taxon>Alkalibacterium</taxon>
    </lineage>
</organism>
<proteinExistence type="predicted"/>
<dbReference type="OrthoDB" id="2168405at2"/>
<dbReference type="RefSeq" id="WP_091490193.1">
    <property type="nucleotide sequence ID" value="NZ_BJUX01000045.1"/>
</dbReference>
<feature type="transmembrane region" description="Helical" evidence="1">
    <location>
        <begin position="6"/>
        <end position="24"/>
    </location>
</feature>
<accession>A0A1H7XMD6</accession>
<feature type="transmembrane region" description="Helical" evidence="1">
    <location>
        <begin position="77"/>
        <end position="97"/>
    </location>
</feature>
<name>A0A1H7XMD6_9LACT</name>
<keyword evidence="1" id="KW-0812">Transmembrane</keyword>
<dbReference type="Proteomes" id="UP000198548">
    <property type="component" value="Unassembled WGS sequence"/>
</dbReference>
<keyword evidence="1" id="KW-1133">Transmembrane helix</keyword>
<dbReference type="Proteomes" id="UP000321425">
    <property type="component" value="Unassembled WGS sequence"/>
</dbReference>